<dbReference type="Gene3D" id="6.10.340.10">
    <property type="match status" value="1"/>
</dbReference>
<dbReference type="SUPFAM" id="SSF58104">
    <property type="entry name" value="Methyl-accepting chemotaxis protein (MCP) signaling domain"/>
    <property type="match status" value="1"/>
</dbReference>
<dbReference type="InterPro" id="IPR004089">
    <property type="entry name" value="MCPsignal_dom"/>
</dbReference>
<dbReference type="Pfam" id="PF00015">
    <property type="entry name" value="MCPsignal"/>
    <property type="match status" value="1"/>
</dbReference>
<feature type="domain" description="Methyl-accepting transducer" evidence="6">
    <location>
        <begin position="271"/>
        <end position="500"/>
    </location>
</feature>
<dbReference type="PROSITE" id="PS50885">
    <property type="entry name" value="HAMP"/>
    <property type="match status" value="1"/>
</dbReference>
<evidence type="ECO:0000256" key="1">
    <source>
        <dbReference type="ARBA" id="ARBA00022500"/>
    </source>
</evidence>
<dbReference type="GO" id="GO:0007165">
    <property type="term" value="P:signal transduction"/>
    <property type="evidence" value="ECO:0007669"/>
    <property type="project" value="UniProtKB-KW"/>
</dbReference>
<dbReference type="Gene3D" id="1.10.287.950">
    <property type="entry name" value="Methyl-accepting chemotaxis protein"/>
    <property type="match status" value="1"/>
</dbReference>
<organism evidence="8 9">
    <name type="scientific">Anoxynatronum buryatiense</name>
    <dbReference type="NCBI Taxonomy" id="489973"/>
    <lineage>
        <taxon>Bacteria</taxon>
        <taxon>Bacillati</taxon>
        <taxon>Bacillota</taxon>
        <taxon>Clostridia</taxon>
        <taxon>Eubacteriales</taxon>
        <taxon>Clostridiaceae</taxon>
        <taxon>Anoxynatronum</taxon>
    </lineage>
</organism>
<dbReference type="InterPro" id="IPR003660">
    <property type="entry name" value="HAMP_dom"/>
</dbReference>
<protein>
    <submittedName>
        <fullName evidence="8">Methyl-accepting chemotaxis sensory transducer</fullName>
    </submittedName>
</protein>
<dbReference type="InterPro" id="IPR024478">
    <property type="entry name" value="HlyB_4HB_MCP"/>
</dbReference>
<feature type="region of interest" description="Disordered" evidence="4">
    <location>
        <begin position="550"/>
        <end position="576"/>
    </location>
</feature>
<sequence>MKWYNNMKLGTKMISGFIIVALIAGLIGSLGIVNIRTIDKLDTHLYETMTVPLGEIAIMLDAYQRMRSNVKDIILSDNAGDIAEYERLIQVRNQEFAVNLDSFETTLLTDEGSRLVQEVRMLKGDYDRIMTEVIRMARAGQDREAYALMQGTEASAVRDTLERDLYRVMEIKIQAATETAANNNATATAATIQTIIILVIAIFISIGLGIFISNSIKKPINLMVAASEKMADGDLNVNIDINTQDEIGILANAFSRMAKNVNDAMQDINSAADQVSAGSGQVAASSQQLSQGATEQASSVEEITASMEELASQTNQNAANATEASNMASQAQKDAEAGNNRMKEMLVSMDEINESSNKISKIIKVIDEIAFQTNILALNAAVEAARAGQHGKGFAVVAEEVRNLAARSANAAKETTEMIEGSIQKVGTGTSIANETAKALENIVKGVSDATQLVQQIATASNEQASGIEQVNEAIMQVSQVTQTNSATSEEAAAASEELSSQAQLLKDAVSRFKLKHAGHLGNRGGFEEMSPEILRMLESVNKNGLERVAESVERRPAAGKKKVKISLDDQEFGKY</sequence>
<dbReference type="GO" id="GO:0005886">
    <property type="term" value="C:plasma membrane"/>
    <property type="evidence" value="ECO:0007669"/>
    <property type="project" value="TreeGrafter"/>
</dbReference>
<feature type="region of interest" description="Disordered" evidence="4">
    <location>
        <begin position="311"/>
        <end position="337"/>
    </location>
</feature>
<dbReference type="InterPro" id="IPR051310">
    <property type="entry name" value="MCP_chemotaxis"/>
</dbReference>
<reference evidence="8" key="1">
    <citation type="submission" date="2017-05" db="EMBL/GenBank/DDBJ databases">
        <authorList>
            <person name="Varghese N."/>
            <person name="Submissions S."/>
        </authorList>
    </citation>
    <scope>NUCLEOTIDE SEQUENCE</scope>
    <source>
        <strain evidence="8">Su22</strain>
    </source>
</reference>
<evidence type="ECO:0000259" key="7">
    <source>
        <dbReference type="PROSITE" id="PS50885"/>
    </source>
</evidence>
<dbReference type="AlphaFoldDB" id="A0AA45WTR7"/>
<dbReference type="PANTHER" id="PTHR43531">
    <property type="entry name" value="PROTEIN ICFG"/>
    <property type="match status" value="1"/>
</dbReference>
<dbReference type="Pfam" id="PF12729">
    <property type="entry name" value="4HB_MCP_1"/>
    <property type="match status" value="1"/>
</dbReference>
<keyword evidence="9" id="KW-1185">Reference proteome</keyword>
<evidence type="ECO:0000256" key="4">
    <source>
        <dbReference type="SAM" id="MobiDB-lite"/>
    </source>
</evidence>
<evidence type="ECO:0000313" key="8">
    <source>
        <dbReference type="EMBL" id="SMP43421.1"/>
    </source>
</evidence>
<dbReference type="FunFam" id="1.10.287.950:FF:000001">
    <property type="entry name" value="Methyl-accepting chemotaxis sensory transducer"/>
    <property type="match status" value="1"/>
</dbReference>
<dbReference type="Proteomes" id="UP001158066">
    <property type="component" value="Unassembled WGS sequence"/>
</dbReference>
<gene>
    <name evidence="8" type="ORF">SAMN06296020_10269</name>
</gene>
<dbReference type="PRINTS" id="PR00260">
    <property type="entry name" value="CHEMTRNSDUCR"/>
</dbReference>
<feature type="domain" description="HAMP" evidence="7">
    <location>
        <begin position="214"/>
        <end position="266"/>
    </location>
</feature>
<keyword evidence="5" id="KW-0472">Membrane</keyword>
<dbReference type="RefSeq" id="WP_283407986.1">
    <property type="nucleotide sequence ID" value="NZ_FXUF01000002.1"/>
</dbReference>
<dbReference type="Pfam" id="PF00672">
    <property type="entry name" value="HAMP"/>
    <property type="match status" value="1"/>
</dbReference>
<evidence type="ECO:0000256" key="3">
    <source>
        <dbReference type="PROSITE-ProRule" id="PRU00284"/>
    </source>
</evidence>
<dbReference type="InterPro" id="IPR004090">
    <property type="entry name" value="Chemotax_Me-accpt_rcpt"/>
</dbReference>
<feature type="compositionally biased region" description="Low complexity" evidence="4">
    <location>
        <begin position="311"/>
        <end position="326"/>
    </location>
</feature>
<feature type="compositionally biased region" description="Basic and acidic residues" evidence="4">
    <location>
        <begin position="566"/>
        <end position="576"/>
    </location>
</feature>
<dbReference type="GO" id="GO:0004888">
    <property type="term" value="F:transmembrane signaling receptor activity"/>
    <property type="evidence" value="ECO:0007669"/>
    <property type="project" value="InterPro"/>
</dbReference>
<dbReference type="CDD" id="cd11386">
    <property type="entry name" value="MCP_signal"/>
    <property type="match status" value="1"/>
</dbReference>
<keyword evidence="3" id="KW-0807">Transducer</keyword>
<dbReference type="PANTHER" id="PTHR43531:SF11">
    <property type="entry name" value="METHYL-ACCEPTING CHEMOTAXIS PROTEIN 3"/>
    <property type="match status" value="1"/>
</dbReference>
<keyword evidence="5" id="KW-0812">Transmembrane</keyword>
<keyword evidence="1" id="KW-0145">Chemotaxis</keyword>
<evidence type="ECO:0000256" key="2">
    <source>
        <dbReference type="ARBA" id="ARBA00029447"/>
    </source>
</evidence>
<evidence type="ECO:0000313" key="9">
    <source>
        <dbReference type="Proteomes" id="UP001158066"/>
    </source>
</evidence>
<accession>A0AA45WTR7</accession>
<dbReference type="CDD" id="cd06225">
    <property type="entry name" value="HAMP"/>
    <property type="match status" value="1"/>
</dbReference>
<evidence type="ECO:0000259" key="6">
    <source>
        <dbReference type="PROSITE" id="PS50111"/>
    </source>
</evidence>
<name>A0AA45WTR7_9CLOT</name>
<dbReference type="PROSITE" id="PS50111">
    <property type="entry name" value="CHEMOTAXIS_TRANSDUC_2"/>
    <property type="match status" value="1"/>
</dbReference>
<evidence type="ECO:0000256" key="5">
    <source>
        <dbReference type="SAM" id="Phobius"/>
    </source>
</evidence>
<feature type="transmembrane region" description="Helical" evidence="5">
    <location>
        <begin position="192"/>
        <end position="213"/>
    </location>
</feature>
<dbReference type="SMART" id="SM00283">
    <property type="entry name" value="MA"/>
    <property type="match status" value="1"/>
</dbReference>
<dbReference type="EMBL" id="FXUF01000002">
    <property type="protein sequence ID" value="SMP43421.1"/>
    <property type="molecule type" value="Genomic_DNA"/>
</dbReference>
<dbReference type="GO" id="GO:0006935">
    <property type="term" value="P:chemotaxis"/>
    <property type="evidence" value="ECO:0007669"/>
    <property type="project" value="UniProtKB-KW"/>
</dbReference>
<keyword evidence="5" id="KW-1133">Transmembrane helix</keyword>
<comment type="caution">
    <text evidence="8">The sequence shown here is derived from an EMBL/GenBank/DDBJ whole genome shotgun (WGS) entry which is preliminary data.</text>
</comment>
<comment type="similarity">
    <text evidence="2">Belongs to the methyl-accepting chemotaxis (MCP) protein family.</text>
</comment>
<proteinExistence type="inferred from homology"/>
<dbReference type="SMART" id="SM00304">
    <property type="entry name" value="HAMP"/>
    <property type="match status" value="1"/>
</dbReference>